<evidence type="ECO:0000256" key="4">
    <source>
        <dbReference type="ARBA" id="ARBA00022519"/>
    </source>
</evidence>
<dbReference type="PROSITE" id="PS00211">
    <property type="entry name" value="ABC_TRANSPORTER_1"/>
    <property type="match status" value="1"/>
</dbReference>
<evidence type="ECO:0000259" key="11">
    <source>
        <dbReference type="PROSITE" id="PS50893"/>
    </source>
</evidence>
<evidence type="ECO:0000256" key="3">
    <source>
        <dbReference type="ARBA" id="ARBA00022475"/>
    </source>
</evidence>
<reference evidence="12 13" key="1">
    <citation type="submission" date="2017-06" db="EMBL/GenBank/DDBJ databases">
        <title>Draft genome of Pseudomonas nitroreducens DF05.</title>
        <authorList>
            <person name="Iyer R."/>
        </authorList>
    </citation>
    <scope>NUCLEOTIDE SEQUENCE [LARGE SCALE GENOMIC DNA]</scope>
    <source>
        <strain evidence="12 13">DF05</strain>
    </source>
</reference>
<evidence type="ECO:0000256" key="1">
    <source>
        <dbReference type="ARBA" id="ARBA00004417"/>
    </source>
</evidence>
<comment type="function">
    <text evidence="10">Part of the ABC transporter complex PstSACB involved in phosphate import. Responsible for energy coupling to the transport system.</text>
</comment>
<dbReference type="SMART" id="SM00382">
    <property type="entry name" value="AAA"/>
    <property type="match status" value="1"/>
</dbReference>
<keyword evidence="6" id="KW-0547">Nucleotide-binding</keyword>
<keyword evidence="3" id="KW-1003">Cell membrane</keyword>
<dbReference type="EMBL" id="NJBA01000007">
    <property type="protein sequence ID" value="OWP48906.1"/>
    <property type="molecule type" value="Genomic_DNA"/>
</dbReference>
<dbReference type="InterPro" id="IPR005670">
    <property type="entry name" value="PstB-like"/>
</dbReference>
<keyword evidence="4" id="KW-0997">Cell inner membrane</keyword>
<evidence type="ECO:0000313" key="12">
    <source>
        <dbReference type="EMBL" id="OWP48906.1"/>
    </source>
</evidence>
<dbReference type="PROSITE" id="PS50893">
    <property type="entry name" value="ABC_TRANSPORTER_2"/>
    <property type="match status" value="1"/>
</dbReference>
<comment type="subcellular location">
    <subcellularLocation>
        <location evidence="1">Cell inner membrane</location>
        <topology evidence="1">Peripheral membrane protein</topology>
    </subcellularLocation>
</comment>
<evidence type="ECO:0000256" key="6">
    <source>
        <dbReference type="ARBA" id="ARBA00022741"/>
    </source>
</evidence>
<dbReference type="GO" id="GO:0005315">
    <property type="term" value="F:phosphate transmembrane transporter activity"/>
    <property type="evidence" value="ECO:0007669"/>
    <property type="project" value="InterPro"/>
</dbReference>
<dbReference type="STRING" id="46680.GCA_000807755_07024"/>
<evidence type="ECO:0000256" key="9">
    <source>
        <dbReference type="ARBA" id="ARBA00023136"/>
    </source>
</evidence>
<dbReference type="NCBIfam" id="TIGR00972">
    <property type="entry name" value="3a0107s01c2"/>
    <property type="match status" value="1"/>
</dbReference>
<dbReference type="GO" id="GO:0035435">
    <property type="term" value="P:phosphate ion transmembrane transport"/>
    <property type="evidence" value="ECO:0007669"/>
    <property type="project" value="InterPro"/>
</dbReference>
<dbReference type="eggNOG" id="COG1117">
    <property type="taxonomic scope" value="Bacteria"/>
</dbReference>
<organism evidence="12 13">
    <name type="scientific">Pseudomonas nitroreducens</name>
    <dbReference type="NCBI Taxonomy" id="46680"/>
    <lineage>
        <taxon>Bacteria</taxon>
        <taxon>Pseudomonadati</taxon>
        <taxon>Pseudomonadota</taxon>
        <taxon>Gammaproteobacteria</taxon>
        <taxon>Pseudomonadales</taxon>
        <taxon>Pseudomonadaceae</taxon>
        <taxon>Pseudomonas</taxon>
    </lineage>
</organism>
<comment type="caution">
    <text evidence="12">The sequence shown here is derived from an EMBL/GenBank/DDBJ whole genome shotgun (WGS) entry which is preliminary data.</text>
</comment>
<keyword evidence="5" id="KW-0592">Phosphate transport</keyword>
<dbReference type="Proteomes" id="UP000198145">
    <property type="component" value="Unassembled WGS sequence"/>
</dbReference>
<dbReference type="GO" id="GO:0005886">
    <property type="term" value="C:plasma membrane"/>
    <property type="evidence" value="ECO:0007669"/>
    <property type="project" value="UniProtKB-SubCell"/>
</dbReference>
<evidence type="ECO:0000256" key="2">
    <source>
        <dbReference type="ARBA" id="ARBA00022448"/>
    </source>
</evidence>
<sequence>MQHETATHGIDIGALGRGDRQGMNLESETVALQVPGLSLFYGEKQALFDVSMNIPKQRVTAFIGPSGCGKSTLLRCFNRMNDLVDGCHVKGEILLDGHNIFAKNVDVAELRRRVGMVFQKPNPFPKSIYENVVYGLRIQGINKKRVLDEAVEWALKGAALWDEVKDRLHESALGLSGGQQQRLVIARTIAVEPEVLLLDEPCSALDPISTLKIEELIYELKSKFTIVIVTHNMQQAARVSDYTAFMYMGKLIEFGDTDTLFTNPAKKQTEDYITGRYG</sequence>
<proteinExistence type="predicted"/>
<dbReference type="AlphaFoldDB" id="A0A246F6T8"/>
<dbReference type="Pfam" id="PF00005">
    <property type="entry name" value="ABC_tran"/>
    <property type="match status" value="1"/>
</dbReference>
<dbReference type="SUPFAM" id="SSF52540">
    <property type="entry name" value="P-loop containing nucleoside triphosphate hydrolases"/>
    <property type="match status" value="1"/>
</dbReference>
<name>A0A246F6T8_PSENT</name>
<keyword evidence="7 12" id="KW-0067">ATP-binding</keyword>
<feature type="domain" description="ABC transporter" evidence="11">
    <location>
        <begin position="32"/>
        <end position="273"/>
    </location>
</feature>
<dbReference type="RefSeq" id="WP_017520683.1">
    <property type="nucleotide sequence ID" value="NZ_CP189774.1"/>
</dbReference>
<dbReference type="InterPro" id="IPR003439">
    <property type="entry name" value="ABC_transporter-like_ATP-bd"/>
</dbReference>
<dbReference type="PANTHER" id="PTHR43423:SF12">
    <property type="entry name" value="IRON EXPORT ATP-BINDING PROTEIN FETA-RELATED"/>
    <property type="match status" value="1"/>
</dbReference>
<dbReference type="FunFam" id="3.40.50.300:FF:000132">
    <property type="entry name" value="Phosphate import ATP-binding protein PstB"/>
    <property type="match status" value="1"/>
</dbReference>
<dbReference type="InterPro" id="IPR017871">
    <property type="entry name" value="ABC_transporter-like_CS"/>
</dbReference>
<keyword evidence="8" id="KW-1278">Translocase</keyword>
<accession>A0A246F6T8</accession>
<keyword evidence="9" id="KW-0472">Membrane</keyword>
<dbReference type="GO" id="GO:0016887">
    <property type="term" value="F:ATP hydrolysis activity"/>
    <property type="evidence" value="ECO:0007669"/>
    <property type="project" value="InterPro"/>
</dbReference>
<gene>
    <name evidence="12" type="ORF">CEG18_19375</name>
</gene>
<protein>
    <submittedName>
        <fullName evidence="12">Phosphate ABC transporter ATP-binding protein</fullName>
    </submittedName>
</protein>
<evidence type="ECO:0000256" key="8">
    <source>
        <dbReference type="ARBA" id="ARBA00022967"/>
    </source>
</evidence>
<evidence type="ECO:0000313" key="13">
    <source>
        <dbReference type="Proteomes" id="UP000198145"/>
    </source>
</evidence>
<dbReference type="CDD" id="cd03260">
    <property type="entry name" value="ABC_PstB_phosphate_transporter"/>
    <property type="match status" value="1"/>
</dbReference>
<dbReference type="PANTHER" id="PTHR43423">
    <property type="entry name" value="ABC TRANSPORTER I FAMILY MEMBER 17"/>
    <property type="match status" value="1"/>
</dbReference>
<dbReference type="InterPro" id="IPR003593">
    <property type="entry name" value="AAA+_ATPase"/>
</dbReference>
<evidence type="ECO:0000256" key="5">
    <source>
        <dbReference type="ARBA" id="ARBA00022592"/>
    </source>
</evidence>
<dbReference type="Gene3D" id="3.40.50.300">
    <property type="entry name" value="P-loop containing nucleotide triphosphate hydrolases"/>
    <property type="match status" value="1"/>
</dbReference>
<evidence type="ECO:0000256" key="10">
    <source>
        <dbReference type="ARBA" id="ARBA00054713"/>
    </source>
</evidence>
<dbReference type="GO" id="GO:0005524">
    <property type="term" value="F:ATP binding"/>
    <property type="evidence" value="ECO:0007669"/>
    <property type="project" value="UniProtKB-KW"/>
</dbReference>
<evidence type="ECO:0000256" key="7">
    <source>
        <dbReference type="ARBA" id="ARBA00022840"/>
    </source>
</evidence>
<keyword evidence="2" id="KW-0813">Transport</keyword>
<dbReference type="InterPro" id="IPR027417">
    <property type="entry name" value="P-loop_NTPase"/>
</dbReference>